<keyword evidence="1" id="KW-0614">Plasmid</keyword>
<dbReference type="AlphaFoldDB" id="A0A3G2SWU5"/>
<gene>
    <name evidence="1" type="ORF">CDG68_00695</name>
</gene>
<dbReference type="EMBL" id="CP033124">
    <property type="protein sequence ID" value="AYO52299.1"/>
    <property type="molecule type" value="Genomic_DNA"/>
</dbReference>
<evidence type="ECO:0000313" key="1">
    <source>
        <dbReference type="EMBL" id="AYO52299.1"/>
    </source>
</evidence>
<name>A0A3G2SWU5_9GAMM</name>
<sequence>MNFKTIFSIGLCSGFLLVGCSDPERETITQMKAHLTGKSPEFRNVDGYCGEVSYVDSSGKRSQYKHFIASDDIGIQIEGVEIPSIFEYSWSKRCKGNYISPTNKAAFDKCAAVVKTYASRPSTLEYDANESTNFSNDSGRQVVTLDYFIRNSSDEKIYHKAECVISPTGVTTMTLMIE</sequence>
<reference evidence="1 2" key="1">
    <citation type="submission" date="2018-10" db="EMBL/GenBank/DDBJ databases">
        <title>The complete genome of Acinetobacter wuhouensis strain WCHAW010062.</title>
        <authorList>
            <person name="Hu Y."/>
            <person name="Long H."/>
            <person name="Feng Y."/>
            <person name="Zong Z."/>
        </authorList>
    </citation>
    <scope>NUCLEOTIDE SEQUENCE [LARGE SCALE GENOMIC DNA]</scope>
    <source>
        <strain evidence="1 2">WCHAW010062</strain>
        <plasmid evidence="1 2">p4_010062</plasmid>
    </source>
</reference>
<accession>A0A3G2SWU5</accession>
<dbReference type="Proteomes" id="UP000279962">
    <property type="component" value="Plasmid p4_010062"/>
</dbReference>
<dbReference type="PROSITE" id="PS51257">
    <property type="entry name" value="PROKAR_LIPOPROTEIN"/>
    <property type="match status" value="1"/>
</dbReference>
<organism evidence="1 2">
    <name type="scientific">Acinetobacter wuhouensis</name>
    <dbReference type="NCBI Taxonomy" id="1879050"/>
    <lineage>
        <taxon>Bacteria</taxon>
        <taxon>Pseudomonadati</taxon>
        <taxon>Pseudomonadota</taxon>
        <taxon>Gammaproteobacteria</taxon>
        <taxon>Moraxellales</taxon>
        <taxon>Moraxellaceae</taxon>
        <taxon>Acinetobacter</taxon>
    </lineage>
</organism>
<evidence type="ECO:0000313" key="2">
    <source>
        <dbReference type="Proteomes" id="UP000279962"/>
    </source>
</evidence>
<evidence type="ECO:0008006" key="3">
    <source>
        <dbReference type="Google" id="ProtNLM"/>
    </source>
</evidence>
<protein>
    <recommendedName>
        <fullName evidence="3">Lipoprotein</fullName>
    </recommendedName>
</protein>
<proteinExistence type="predicted"/>
<geneLocation type="plasmid" evidence="1 2">
    <name>p4_010062</name>
</geneLocation>